<feature type="compositionally biased region" description="Acidic residues" evidence="1">
    <location>
        <begin position="36"/>
        <end position="54"/>
    </location>
</feature>
<evidence type="ECO:0000313" key="3">
    <source>
        <dbReference type="Proteomes" id="UP001060024"/>
    </source>
</evidence>
<organism evidence="2 3">
    <name type="scientific">Largemouth bass virus</name>
    <dbReference type="NCBI Taxonomy" id="176656"/>
    <lineage>
        <taxon>Viruses</taxon>
        <taxon>Varidnaviria</taxon>
        <taxon>Bamfordvirae</taxon>
        <taxon>Nucleocytoviricota</taxon>
        <taxon>Megaviricetes</taxon>
        <taxon>Pimascovirales</taxon>
        <taxon>Pimascovirales incertae sedis</taxon>
        <taxon>Iridoviridae</taxon>
        <taxon>Alphairidovirinae</taxon>
        <taxon>Ranavirus</taxon>
        <taxon>Ranavirus micropterus1</taxon>
        <taxon>Santee-Cooper ranavirus</taxon>
    </lineage>
</organism>
<feature type="compositionally biased region" description="Acidic residues" evidence="1">
    <location>
        <begin position="10"/>
        <end position="22"/>
    </location>
</feature>
<protein>
    <submittedName>
        <fullName evidence="2">Uncharacterized protein</fullName>
    </submittedName>
</protein>
<feature type="region of interest" description="Disordered" evidence="1">
    <location>
        <begin position="1"/>
        <end position="80"/>
    </location>
</feature>
<accession>A0A9E7PPE3</accession>
<proteinExistence type="predicted"/>
<dbReference type="Proteomes" id="UP001060024">
    <property type="component" value="Segment"/>
</dbReference>
<reference evidence="2" key="1">
    <citation type="submission" date="2021-02" db="EMBL/GenBank/DDBJ databases">
        <authorList>
            <person name="Chen J."/>
            <person name="Hu H."/>
            <person name="Huang J."/>
            <person name="Yan X."/>
        </authorList>
    </citation>
    <scope>NUCLEOTIDE SEQUENCE</scope>
    <source>
        <strain evidence="2">GDOU</strain>
    </source>
</reference>
<name>A0A9E7PPE3_9VIRU</name>
<sequence length="178" mass="19956">MNAQDIFGDISDDSSSDDEGVEEPGVIDKDAQELDYTSDQDEYSDESDDEGEEEGAQKPLDRAERPEAEDSDQDEVYERPQTEYIYIRPIDLDSYSPQELQLLPVGFLTSRFAQFTAIKTALISDFRSVRELPAVSDAYLKMVCMLILANRDKVASPYAAYNLLRYASSRGLVSGQVV</sequence>
<dbReference type="EMBL" id="MW630113">
    <property type="protein sequence ID" value="UUY86248.1"/>
    <property type="molecule type" value="Genomic_DNA"/>
</dbReference>
<feature type="compositionally biased region" description="Basic and acidic residues" evidence="1">
    <location>
        <begin position="55"/>
        <end position="68"/>
    </location>
</feature>
<evidence type="ECO:0000256" key="1">
    <source>
        <dbReference type="SAM" id="MobiDB-lite"/>
    </source>
</evidence>
<evidence type="ECO:0000313" key="2">
    <source>
        <dbReference type="EMBL" id="UUY86248.1"/>
    </source>
</evidence>